<feature type="binding site" evidence="9">
    <location>
        <position position="73"/>
    </location>
    <ligand>
        <name>Mg(2+)</name>
        <dbReference type="ChEBI" id="CHEBI:18420"/>
    </ligand>
</feature>
<dbReference type="HAMAP" id="MF_00097">
    <property type="entry name" value="TMP_synthase"/>
    <property type="match status" value="1"/>
</dbReference>
<keyword evidence="14" id="KW-1185">Reference proteome</keyword>
<dbReference type="InterPro" id="IPR036206">
    <property type="entry name" value="ThiamineP_synth_sf"/>
</dbReference>
<dbReference type="PANTHER" id="PTHR20857">
    <property type="entry name" value="THIAMINE-PHOSPHATE PYROPHOSPHORYLASE"/>
    <property type="match status" value="1"/>
</dbReference>
<evidence type="ECO:0000256" key="5">
    <source>
        <dbReference type="ARBA" id="ARBA00022977"/>
    </source>
</evidence>
<gene>
    <name evidence="9" type="primary">thiE</name>
    <name evidence="13" type="ORF">SAMN05421503_3061</name>
</gene>
<comment type="catalytic activity">
    <reaction evidence="8 9 10">
        <text>2-[(2R,5Z)-2-carboxy-4-methylthiazol-5(2H)-ylidene]ethyl phosphate + 4-amino-2-methyl-5-(diphosphooxymethyl)pyrimidine + 2 H(+) = thiamine phosphate + CO2 + diphosphate</text>
        <dbReference type="Rhea" id="RHEA:47844"/>
        <dbReference type="ChEBI" id="CHEBI:15378"/>
        <dbReference type="ChEBI" id="CHEBI:16526"/>
        <dbReference type="ChEBI" id="CHEBI:33019"/>
        <dbReference type="ChEBI" id="CHEBI:37575"/>
        <dbReference type="ChEBI" id="CHEBI:57841"/>
        <dbReference type="ChEBI" id="CHEBI:62899"/>
        <dbReference type="EC" id="2.5.1.3"/>
    </reaction>
</comment>
<dbReference type="Pfam" id="PF02581">
    <property type="entry name" value="TMP-TENI"/>
    <property type="match status" value="1"/>
</dbReference>
<evidence type="ECO:0000256" key="3">
    <source>
        <dbReference type="ARBA" id="ARBA00022723"/>
    </source>
</evidence>
<dbReference type="Gene3D" id="3.20.20.70">
    <property type="entry name" value="Aldolase class I"/>
    <property type="match status" value="1"/>
</dbReference>
<evidence type="ECO:0000313" key="14">
    <source>
        <dbReference type="Proteomes" id="UP000219356"/>
    </source>
</evidence>
<proteinExistence type="inferred from homology"/>
<evidence type="ECO:0000256" key="10">
    <source>
        <dbReference type="RuleBase" id="RU003826"/>
    </source>
</evidence>
<feature type="binding site" evidence="9">
    <location>
        <position position="140"/>
    </location>
    <ligand>
        <name>4-amino-2-methyl-5-(diphosphooxymethyl)pyrimidine</name>
        <dbReference type="ChEBI" id="CHEBI:57841"/>
    </ligand>
</feature>
<dbReference type="Proteomes" id="UP000219356">
    <property type="component" value="Unassembled WGS sequence"/>
</dbReference>
<feature type="domain" description="Thiamine phosphate synthase/TenI" evidence="12">
    <location>
        <begin position="7"/>
        <end position="190"/>
    </location>
</feature>
<keyword evidence="5 9" id="KW-0784">Thiamine biosynthesis</keyword>
<dbReference type="EC" id="2.5.1.3" evidence="9"/>
<organism evidence="13 14">
    <name type="scientific">Terribacillus aidingensis</name>
    <dbReference type="NCBI Taxonomy" id="586416"/>
    <lineage>
        <taxon>Bacteria</taxon>
        <taxon>Bacillati</taxon>
        <taxon>Bacillota</taxon>
        <taxon>Bacilli</taxon>
        <taxon>Bacillales</taxon>
        <taxon>Bacillaceae</taxon>
        <taxon>Terribacillus</taxon>
    </lineage>
</organism>
<dbReference type="UniPathway" id="UPA00060">
    <property type="reaction ID" value="UER00141"/>
</dbReference>
<keyword evidence="3 9" id="KW-0479">Metal-binding</keyword>
<feature type="binding site" evidence="9">
    <location>
        <position position="111"/>
    </location>
    <ligand>
        <name>4-amino-2-methyl-5-(diphosphooxymethyl)pyrimidine</name>
        <dbReference type="ChEBI" id="CHEBI:57841"/>
    </ligand>
</feature>
<dbReference type="GO" id="GO:0004789">
    <property type="term" value="F:thiamine-phosphate diphosphorylase activity"/>
    <property type="evidence" value="ECO:0007669"/>
    <property type="project" value="UniProtKB-UniRule"/>
</dbReference>
<feature type="binding site" evidence="9">
    <location>
        <begin position="37"/>
        <end position="41"/>
    </location>
    <ligand>
        <name>4-amino-2-methyl-5-(diphosphooxymethyl)pyrimidine</name>
        <dbReference type="ChEBI" id="CHEBI:57841"/>
    </ligand>
</feature>
<dbReference type="GO" id="GO:0009228">
    <property type="term" value="P:thiamine biosynthetic process"/>
    <property type="evidence" value="ECO:0007669"/>
    <property type="project" value="UniProtKB-KW"/>
</dbReference>
<feature type="binding site" evidence="9">
    <location>
        <begin position="189"/>
        <end position="190"/>
    </location>
    <ligand>
        <name>2-[(2R,5Z)-2-carboxy-4-methylthiazol-5(2H)-ylidene]ethyl phosphate</name>
        <dbReference type="ChEBI" id="CHEBI:62899"/>
    </ligand>
</feature>
<keyword evidence="4 9" id="KW-0460">Magnesium</keyword>
<reference evidence="14" key="1">
    <citation type="submission" date="2017-09" db="EMBL/GenBank/DDBJ databases">
        <authorList>
            <person name="Varghese N."/>
            <person name="Submissions S."/>
        </authorList>
    </citation>
    <scope>NUCLEOTIDE SEQUENCE [LARGE SCALE GENOMIC DNA]</scope>
    <source>
        <strain evidence="14">CGMCC 1.8913</strain>
    </source>
</reference>
<feature type="binding site" evidence="9">
    <location>
        <position position="169"/>
    </location>
    <ligand>
        <name>2-[(2R,5Z)-2-carboxy-4-methylthiazol-5(2H)-ylidene]ethyl phosphate</name>
        <dbReference type="ChEBI" id="CHEBI:62899"/>
    </ligand>
</feature>
<comment type="cofactor">
    <cofactor evidence="9">
        <name>Mg(2+)</name>
        <dbReference type="ChEBI" id="CHEBI:18420"/>
    </cofactor>
    <text evidence="9">Binds 1 Mg(2+) ion per subunit.</text>
</comment>
<evidence type="ECO:0000256" key="4">
    <source>
        <dbReference type="ARBA" id="ARBA00022842"/>
    </source>
</evidence>
<evidence type="ECO:0000256" key="6">
    <source>
        <dbReference type="ARBA" id="ARBA00047334"/>
    </source>
</evidence>
<evidence type="ECO:0000256" key="1">
    <source>
        <dbReference type="ARBA" id="ARBA00005165"/>
    </source>
</evidence>
<name>A0A285P592_9BACI</name>
<dbReference type="InterPro" id="IPR034291">
    <property type="entry name" value="TMP_synthase"/>
</dbReference>
<evidence type="ECO:0000313" key="13">
    <source>
        <dbReference type="EMBL" id="SNZ16919.1"/>
    </source>
</evidence>
<comment type="function">
    <text evidence="9">Condenses 4-methyl-5-(beta-hydroxyethyl)thiazole monophosphate (THZ-P) and 2-methyl-4-amino-5-hydroxymethyl pyrimidine pyrophosphate (HMP-PP) to form thiamine monophosphate (TMP).</text>
</comment>
<evidence type="ECO:0000256" key="9">
    <source>
        <dbReference type="HAMAP-Rule" id="MF_00097"/>
    </source>
</evidence>
<evidence type="ECO:0000259" key="12">
    <source>
        <dbReference type="Pfam" id="PF02581"/>
    </source>
</evidence>
<keyword evidence="2 9" id="KW-0808">Transferase</keyword>
<dbReference type="STRING" id="586416.GZ22_01425"/>
<dbReference type="GO" id="GO:0005737">
    <property type="term" value="C:cytoplasm"/>
    <property type="evidence" value="ECO:0007669"/>
    <property type="project" value="TreeGrafter"/>
</dbReference>
<dbReference type="FunFam" id="3.20.20.70:FF:000096">
    <property type="entry name" value="Thiamine-phosphate synthase"/>
    <property type="match status" value="1"/>
</dbReference>
<evidence type="ECO:0000256" key="2">
    <source>
        <dbReference type="ARBA" id="ARBA00022679"/>
    </source>
</evidence>
<comment type="pathway">
    <text evidence="1 9 11">Cofactor biosynthesis; thiamine diphosphate biosynthesis; thiamine phosphate from 4-amino-2-methyl-5-diphosphomethylpyrimidine and 4-methyl-5-(2-phosphoethyl)-thiazole: step 1/1.</text>
</comment>
<dbReference type="CDD" id="cd00564">
    <property type="entry name" value="TMP_TenI"/>
    <property type="match status" value="1"/>
</dbReference>
<evidence type="ECO:0000256" key="11">
    <source>
        <dbReference type="RuleBase" id="RU004253"/>
    </source>
</evidence>
<dbReference type="OrthoDB" id="9812206at2"/>
<comment type="catalytic activity">
    <reaction evidence="7 9 10">
        <text>2-(2-carboxy-4-methylthiazol-5-yl)ethyl phosphate + 4-amino-2-methyl-5-(diphosphooxymethyl)pyrimidine + 2 H(+) = thiamine phosphate + CO2 + diphosphate</text>
        <dbReference type="Rhea" id="RHEA:47848"/>
        <dbReference type="ChEBI" id="CHEBI:15378"/>
        <dbReference type="ChEBI" id="CHEBI:16526"/>
        <dbReference type="ChEBI" id="CHEBI:33019"/>
        <dbReference type="ChEBI" id="CHEBI:37575"/>
        <dbReference type="ChEBI" id="CHEBI:57841"/>
        <dbReference type="ChEBI" id="CHEBI:62890"/>
        <dbReference type="EC" id="2.5.1.3"/>
    </reaction>
</comment>
<dbReference type="EMBL" id="OBEK01000005">
    <property type="protein sequence ID" value="SNZ16919.1"/>
    <property type="molecule type" value="Genomic_DNA"/>
</dbReference>
<evidence type="ECO:0000256" key="8">
    <source>
        <dbReference type="ARBA" id="ARBA00047883"/>
    </source>
</evidence>
<feature type="binding site" evidence="9">
    <location>
        <position position="92"/>
    </location>
    <ligand>
        <name>Mg(2+)</name>
        <dbReference type="ChEBI" id="CHEBI:18420"/>
    </ligand>
</feature>
<evidence type="ECO:0000256" key="7">
    <source>
        <dbReference type="ARBA" id="ARBA00047851"/>
    </source>
</evidence>
<feature type="binding site" evidence="9">
    <location>
        <position position="72"/>
    </location>
    <ligand>
        <name>4-amino-2-methyl-5-(diphosphooxymethyl)pyrimidine</name>
        <dbReference type="ChEBI" id="CHEBI:57841"/>
    </ligand>
</feature>
<comment type="catalytic activity">
    <reaction evidence="6 9 10">
        <text>4-methyl-5-(2-phosphooxyethyl)-thiazole + 4-amino-2-methyl-5-(diphosphooxymethyl)pyrimidine + H(+) = thiamine phosphate + diphosphate</text>
        <dbReference type="Rhea" id="RHEA:22328"/>
        <dbReference type="ChEBI" id="CHEBI:15378"/>
        <dbReference type="ChEBI" id="CHEBI:33019"/>
        <dbReference type="ChEBI" id="CHEBI:37575"/>
        <dbReference type="ChEBI" id="CHEBI:57841"/>
        <dbReference type="ChEBI" id="CHEBI:58296"/>
        <dbReference type="EC" id="2.5.1.3"/>
    </reaction>
</comment>
<dbReference type="AlphaFoldDB" id="A0A285P592"/>
<dbReference type="SUPFAM" id="SSF51391">
    <property type="entry name" value="Thiamin phosphate synthase"/>
    <property type="match status" value="1"/>
</dbReference>
<dbReference type="InterPro" id="IPR022998">
    <property type="entry name" value="ThiamineP_synth_TenI"/>
</dbReference>
<dbReference type="RefSeq" id="WP_097043264.1">
    <property type="nucleotide sequence ID" value="NZ_OBEK01000005.1"/>
</dbReference>
<dbReference type="NCBIfam" id="TIGR00693">
    <property type="entry name" value="thiE"/>
    <property type="match status" value="1"/>
</dbReference>
<dbReference type="InterPro" id="IPR013785">
    <property type="entry name" value="Aldolase_TIM"/>
</dbReference>
<feature type="binding site" evidence="9">
    <location>
        <begin position="137"/>
        <end position="139"/>
    </location>
    <ligand>
        <name>2-[(2R,5Z)-2-carboxy-4-methylthiazol-5(2H)-ylidene]ethyl phosphate</name>
        <dbReference type="ChEBI" id="CHEBI:62899"/>
    </ligand>
</feature>
<dbReference type="GO" id="GO:0009229">
    <property type="term" value="P:thiamine diphosphate biosynthetic process"/>
    <property type="evidence" value="ECO:0007669"/>
    <property type="project" value="UniProtKB-UniRule"/>
</dbReference>
<protein>
    <recommendedName>
        <fullName evidence="9">Thiamine-phosphate synthase</fullName>
        <shortName evidence="9">TP synthase</shortName>
        <shortName evidence="9">TPS</shortName>
        <ecNumber evidence="9">2.5.1.3</ecNumber>
    </recommendedName>
    <alternativeName>
        <fullName evidence="9">Thiamine-phosphate pyrophosphorylase</fullName>
        <shortName evidence="9">TMP pyrophosphorylase</shortName>
        <shortName evidence="9">TMP-PPase</shortName>
    </alternativeName>
</protein>
<sequence>MKDKLALYFIMGSQNCPRKDPEEILEQALDAGITMFQFREKGEAALIGHEKRQLAERLQDRCQAYSVPFIVNDDVDLAITIGADGVHIGQGDESMQQVKKRCPAHFIIGVSATNAAEANKAIQDGANYVGVGPIAATRTKIDAKCPIGLSGLREIREQLGDFPIVAIGGINHKNAKAVREAGADGISFISVLTKATDIQEAVNMLKL</sequence>
<comment type="similarity">
    <text evidence="9 10">Belongs to the thiamine-phosphate synthase family.</text>
</comment>
<dbReference type="GO" id="GO:0000287">
    <property type="term" value="F:magnesium ion binding"/>
    <property type="evidence" value="ECO:0007669"/>
    <property type="project" value="UniProtKB-UniRule"/>
</dbReference>
<accession>A0A285P592</accession>
<dbReference type="PANTHER" id="PTHR20857:SF15">
    <property type="entry name" value="THIAMINE-PHOSPHATE SYNTHASE"/>
    <property type="match status" value="1"/>
</dbReference>